<evidence type="ECO:0000313" key="2">
    <source>
        <dbReference type="Proteomes" id="UP000768646"/>
    </source>
</evidence>
<evidence type="ECO:0000313" key="1">
    <source>
        <dbReference type="EMBL" id="KAG4304306.1"/>
    </source>
</evidence>
<proteinExistence type="predicted"/>
<name>A0ACB7C9D7_9ASCO</name>
<protein>
    <submittedName>
        <fullName evidence="1">Uncharacterized protein</fullName>
    </submittedName>
</protein>
<dbReference type="EMBL" id="JABTEG010000009">
    <property type="protein sequence ID" value="KAG4304306.1"/>
    <property type="molecule type" value="Genomic_DNA"/>
</dbReference>
<comment type="caution">
    <text evidence="1">The sequence shown here is derived from an EMBL/GenBank/DDBJ whole genome shotgun (WGS) entry which is preliminary data.</text>
</comment>
<sequence length="705" mass="79080">MAITASSQPENLNVVNKPRSILKQKADMKLSQKPNSNHNISPDPHVLIFENCTKILCVADIRGNISFLNELSKKTNAQYIIHTGDFGFYDNSSLDKMNERALRHIVQYSPLIKPYYRSRFTANNSISFIRNTISRSELIISELPLFLSGVKELSVPVYTIWGSCEDVHVLEKFRSGEYSIKNLHIIDEHSSKCLNVGDIKLRLLGLGGAIIMHKLFDNGEGKTTIAGGQGTMWSTVLQMGELLHTADRVWDSSEVRVFVTYHSPGREGLLKQISHALKADFTISAGLHFRYGSSYNDFSVTPSVGHYLQKLATSRAQFMDIWEAVKDEVESLVKDIQKDHLQSVITLVESMPQENVLKGDISLQNGEKIDAAFKNTWNFNLPDATYGWLTLSISEGRISAETKSQGFNFSYRKNISQTNIAEQILHKPVQILDQSTATLQTQRSNTDSVQEKHKESSPQIKESSPQIKESSPQIKESSPQIKESTRLSTHVDSSSTNSASLNLRSTQKSMNIPSETSKTTENKTKKENLDKETLNKPHSYKHALFISPCSTKEEAYSVFTEDISNSIMNISIRNSKGNPSFKYAFVFFASKDNMNAAKKKTISRPGLKITEADLSSNFKSSRNSQGSGHNFQKNVSEVDGIGHGIRARGSRSRLSRSSRGRSNILKDSVNSKNEEQTKNQVKDQNNEKNNQTKDIHKNSEKKEEV</sequence>
<dbReference type="Proteomes" id="UP000768646">
    <property type="component" value="Unassembled WGS sequence"/>
</dbReference>
<reference evidence="1 2" key="1">
    <citation type="journal article" date="2021" name="Commun. Biol.">
        <title>Genomic insights into the host specific adaptation of the Pneumocystis genus.</title>
        <authorList>
            <person name="Cisse O.H."/>
            <person name="Ma L."/>
            <person name="Dekker J.P."/>
            <person name="Khil P.P."/>
            <person name="Youn J.-H."/>
            <person name="Brenchley J.M."/>
            <person name="Blair R."/>
            <person name="Pahar B."/>
            <person name="Chabe M."/>
            <person name="Van Rompay K.K.A."/>
            <person name="Keesler R."/>
            <person name="Sukura A."/>
            <person name="Hirsch V."/>
            <person name="Kutty G."/>
            <person name="Liu Y."/>
            <person name="Peng L."/>
            <person name="Chen J."/>
            <person name="Song J."/>
            <person name="Weissenbacher-Lang C."/>
            <person name="Xu J."/>
            <person name="Upham N.S."/>
            <person name="Stajich J.E."/>
            <person name="Cuomo C.A."/>
            <person name="Cushion M.T."/>
            <person name="Kovacs J.A."/>
        </authorList>
    </citation>
    <scope>NUCLEOTIDE SEQUENCE [LARGE SCALE GENOMIC DNA]</scope>
    <source>
        <strain evidence="1 2">RABM</strain>
    </source>
</reference>
<organism evidence="1 2">
    <name type="scientific">Pneumocystis oryctolagi</name>
    <dbReference type="NCBI Taxonomy" id="42067"/>
    <lineage>
        <taxon>Eukaryota</taxon>
        <taxon>Fungi</taxon>
        <taxon>Dikarya</taxon>
        <taxon>Ascomycota</taxon>
        <taxon>Taphrinomycotina</taxon>
        <taxon>Pneumocystomycetes</taxon>
        <taxon>Pneumocystaceae</taxon>
        <taxon>Pneumocystis</taxon>
    </lineage>
</organism>
<gene>
    <name evidence="1" type="ORF">PORY_002281</name>
</gene>
<accession>A0ACB7C9D7</accession>
<keyword evidence="2" id="KW-1185">Reference proteome</keyword>